<dbReference type="Proteomes" id="UP001321786">
    <property type="component" value="Chromosome"/>
</dbReference>
<dbReference type="PANTHER" id="PTHR45138">
    <property type="entry name" value="REGULATORY COMPONENTS OF SENSORY TRANSDUCTION SYSTEM"/>
    <property type="match status" value="1"/>
</dbReference>
<dbReference type="InterPro" id="IPR011123">
    <property type="entry name" value="Y_Y_Y"/>
</dbReference>
<sequence>MKKIRVLILTIIIIVSFHSISFSLLSDHDFSTENDGVFKNITMSSGLSQSSIESVLVDTKGRIWIGTQDGLNRYNGDSFIYYKHNFKDNTSISNNTIKQLFEDSEGTIWVGTMNGGIDLYNTKNDNFDKLIIKDAYGKIITDIRDIKEDSNKRIVIATNKGIYIYDLIKNQFLDNNVLDKIGIEKLLIDNENKIWAATEKGFFSISLNKSNSISIYNYSKNEFKNIIKCKDNFFLVQEGNTNLLLFNTETKQFQNFELFKNTNMDTISAIHKDTIGQIWIGTFNNGIYNIDISSKKIKHYIHSPEDEHSLSKNDVRVIYEDSRNQIWIGTNTNGVSIYSYRNQKFHVVKNNIYNKFSLLDNTIRGFYYDKKNNYLWVASSKGVSRWDESIKGYIHYSENLGNFPDKQAGKVRGMFASNDGRLFVFSWNGISIYDSKLDKFIEYTSKSKLPIPSSAWIALYIDKDGYEYIGSKQGVLIKSPIDKNYKLYTQNDGLVSNFVMRFFEDNKNRVWFGTDHGISIFDKKTKKIINISKDSKIKLNTDFIFSFYENKDYYWLGSRGDGIFRVSKDLKSFKNYTEKDGLPNGTAYSILPSTDGTLYISSNKGIYSFNPITEKIHSYNYMDGIQNLEFNNYAYWQSKDGTIFMGGISGFNYFHPDNIKMESISSKVIINKVMIKGLKENFANSSKVNNIYDYKHRDILFGFYSLDIITDSKTKYKYVLEGYSKEWSKAISSKQVRYTNLPSGNYIFKVIATDSNSNWNSIETTFAFTIDKAPWETWWAIGIYIVIFLLVILLIIKIINERTIRIKKQNELLEAIVDMRTAELIKANKKLEIEATIDKLTHLYNRRKIQNILEDEIVRKNRYEKPLSILICDIDFFKKVNDTYGHNVGDEVLEEVALAMKNSTRETDFVGRWGGEEFIIVAVETNLETSRILSERIRENVENTVINGDISITISIGVVECFEDEDSKSVVYRADKNLYRAKKNGRNRVVSG</sequence>
<dbReference type="Gene3D" id="2.130.10.10">
    <property type="entry name" value="YVTN repeat-like/Quinoprotein amine dehydrogenase"/>
    <property type="match status" value="3"/>
</dbReference>
<protein>
    <submittedName>
        <fullName evidence="3">Ligand-binding sensor domain-containing diguanylate cyclase</fullName>
    </submittedName>
</protein>
<dbReference type="Pfam" id="PF00990">
    <property type="entry name" value="GGDEF"/>
    <property type="match status" value="1"/>
</dbReference>
<dbReference type="PROSITE" id="PS50887">
    <property type="entry name" value="GGDEF"/>
    <property type="match status" value="1"/>
</dbReference>
<evidence type="ECO:0000259" key="2">
    <source>
        <dbReference type="PROSITE" id="PS50887"/>
    </source>
</evidence>
<dbReference type="CDD" id="cd01949">
    <property type="entry name" value="GGDEF"/>
    <property type="match status" value="1"/>
</dbReference>
<dbReference type="Pfam" id="PF07494">
    <property type="entry name" value="Reg_prop"/>
    <property type="match status" value="4"/>
</dbReference>
<keyword evidence="1" id="KW-1133">Transmembrane helix</keyword>
<feature type="domain" description="GGDEF" evidence="2">
    <location>
        <begin position="865"/>
        <end position="992"/>
    </location>
</feature>
<organism evidence="3 4">
    <name type="scientific">Helicovermis profundi</name>
    <dbReference type="NCBI Taxonomy" id="3065157"/>
    <lineage>
        <taxon>Bacteria</taxon>
        <taxon>Bacillati</taxon>
        <taxon>Bacillota</taxon>
        <taxon>Clostridia</taxon>
        <taxon>Helicovermis</taxon>
    </lineage>
</organism>
<dbReference type="SUPFAM" id="SSF55073">
    <property type="entry name" value="Nucleotide cyclase"/>
    <property type="match status" value="1"/>
</dbReference>
<dbReference type="SMART" id="SM00267">
    <property type="entry name" value="GGDEF"/>
    <property type="match status" value="1"/>
</dbReference>
<gene>
    <name evidence="3" type="ORF">HLPR_08600</name>
</gene>
<dbReference type="Pfam" id="PF07495">
    <property type="entry name" value="Y_Y_Y"/>
    <property type="match status" value="1"/>
</dbReference>
<dbReference type="SUPFAM" id="SSF63829">
    <property type="entry name" value="Calcium-dependent phosphotriesterase"/>
    <property type="match status" value="2"/>
</dbReference>
<accession>A0AAU9EKL9</accession>
<dbReference type="EMBL" id="AP028654">
    <property type="protein sequence ID" value="BEP28529.1"/>
    <property type="molecule type" value="Genomic_DNA"/>
</dbReference>
<dbReference type="InterPro" id="IPR011110">
    <property type="entry name" value="Reg_prop"/>
</dbReference>
<proteinExistence type="predicted"/>
<feature type="transmembrane region" description="Helical" evidence="1">
    <location>
        <begin position="778"/>
        <end position="799"/>
    </location>
</feature>
<reference evidence="3 4" key="1">
    <citation type="submission" date="2023-08" db="EMBL/GenBank/DDBJ databases">
        <title>Helicovermis profunda gen. nov., sp. nov., a novel mesophilic, fermentative bacterium within the Bacillota from a deep-sea hydrothermal vent chimney.</title>
        <authorList>
            <person name="Miyazaki U."/>
            <person name="Mizutani D."/>
            <person name="Hashimoto Y."/>
            <person name="Tame A."/>
            <person name="Sawayama S."/>
            <person name="Miyazaki J."/>
            <person name="Takai K."/>
            <person name="Nakagawa S."/>
        </authorList>
    </citation>
    <scope>NUCLEOTIDE SEQUENCE [LARGE SCALE GENOMIC DNA]</scope>
    <source>
        <strain evidence="3 4">S502</strain>
    </source>
</reference>
<dbReference type="Gene3D" id="3.30.70.270">
    <property type="match status" value="1"/>
</dbReference>
<dbReference type="InterPro" id="IPR015943">
    <property type="entry name" value="WD40/YVTN_repeat-like_dom_sf"/>
</dbReference>
<dbReference type="PANTHER" id="PTHR45138:SF9">
    <property type="entry name" value="DIGUANYLATE CYCLASE DGCM-RELATED"/>
    <property type="match status" value="1"/>
</dbReference>
<evidence type="ECO:0000313" key="4">
    <source>
        <dbReference type="Proteomes" id="UP001321786"/>
    </source>
</evidence>
<dbReference type="RefSeq" id="WP_338536844.1">
    <property type="nucleotide sequence ID" value="NZ_AP028654.1"/>
</dbReference>
<keyword evidence="1" id="KW-0472">Membrane</keyword>
<dbReference type="InterPro" id="IPR000160">
    <property type="entry name" value="GGDEF_dom"/>
</dbReference>
<dbReference type="InterPro" id="IPR043128">
    <property type="entry name" value="Rev_trsase/Diguanyl_cyclase"/>
</dbReference>
<dbReference type="Gene3D" id="2.60.40.10">
    <property type="entry name" value="Immunoglobulins"/>
    <property type="match status" value="1"/>
</dbReference>
<dbReference type="SUPFAM" id="SSF101898">
    <property type="entry name" value="NHL repeat"/>
    <property type="match status" value="1"/>
</dbReference>
<dbReference type="FunFam" id="3.30.70.270:FF:000001">
    <property type="entry name" value="Diguanylate cyclase domain protein"/>
    <property type="match status" value="1"/>
</dbReference>
<dbReference type="InterPro" id="IPR029787">
    <property type="entry name" value="Nucleotide_cyclase"/>
</dbReference>
<name>A0AAU9EKL9_9FIRM</name>
<dbReference type="GO" id="GO:0052621">
    <property type="term" value="F:diguanylate cyclase activity"/>
    <property type="evidence" value="ECO:0007669"/>
    <property type="project" value="TreeGrafter"/>
</dbReference>
<dbReference type="AlphaFoldDB" id="A0AAU9EKL9"/>
<evidence type="ECO:0000313" key="3">
    <source>
        <dbReference type="EMBL" id="BEP28529.1"/>
    </source>
</evidence>
<keyword evidence="1" id="KW-0812">Transmembrane</keyword>
<dbReference type="InterPro" id="IPR050469">
    <property type="entry name" value="Diguanylate_Cyclase"/>
</dbReference>
<dbReference type="NCBIfam" id="TIGR00254">
    <property type="entry name" value="GGDEF"/>
    <property type="match status" value="1"/>
</dbReference>
<evidence type="ECO:0000256" key="1">
    <source>
        <dbReference type="SAM" id="Phobius"/>
    </source>
</evidence>
<dbReference type="InterPro" id="IPR013783">
    <property type="entry name" value="Ig-like_fold"/>
</dbReference>
<dbReference type="KEGG" id="hprf:HLPR_08600"/>
<keyword evidence="4" id="KW-1185">Reference proteome</keyword>